<dbReference type="AlphaFoldDB" id="A0A9E2BGP0"/>
<feature type="domain" description="DUF3048" evidence="4">
    <location>
        <begin position="375"/>
        <end position="477"/>
    </location>
</feature>
<feature type="domain" description="Peptidoglycan hydrolase PcsB coiled-coil" evidence="5">
    <location>
        <begin position="97"/>
        <end position="164"/>
    </location>
</feature>
<dbReference type="Pfam" id="PF11258">
    <property type="entry name" value="DUF3048"/>
    <property type="match status" value="1"/>
</dbReference>
<dbReference type="EMBL" id="QLTW01000011">
    <property type="protein sequence ID" value="MBT9144562.1"/>
    <property type="molecule type" value="Genomic_DNA"/>
</dbReference>
<name>A0A9E2BGP0_PSYF1</name>
<dbReference type="Pfam" id="PF17479">
    <property type="entry name" value="DUF3048_C"/>
    <property type="match status" value="1"/>
</dbReference>
<evidence type="ECO:0000256" key="2">
    <source>
        <dbReference type="SAM" id="Coils"/>
    </source>
</evidence>
<proteinExistence type="predicted"/>
<dbReference type="InterPro" id="IPR057309">
    <property type="entry name" value="PcsB_CC"/>
</dbReference>
<evidence type="ECO:0000313" key="6">
    <source>
        <dbReference type="EMBL" id="MBT9144562.1"/>
    </source>
</evidence>
<reference evidence="6 7" key="1">
    <citation type="journal article" date="2021" name="bioRxiv">
        <title>Unique metabolic strategies in Hadean analogues reveal hints for primordial physiology.</title>
        <authorList>
            <person name="Nobu M.K."/>
            <person name="Nakai R."/>
            <person name="Tamazawa S."/>
            <person name="Mori H."/>
            <person name="Toyoda A."/>
            <person name="Ijiri A."/>
            <person name="Suzuki S."/>
            <person name="Kurokawa K."/>
            <person name="Kamagata Y."/>
            <person name="Tamaki H."/>
        </authorList>
    </citation>
    <scope>NUCLEOTIDE SEQUENCE [LARGE SCALE GENOMIC DNA]</scope>
    <source>
        <strain evidence="6">BS525</strain>
    </source>
</reference>
<dbReference type="InterPro" id="IPR035328">
    <property type="entry name" value="DUF3048_C"/>
</dbReference>
<keyword evidence="6" id="KW-0449">Lipoprotein</keyword>
<accession>A0A9E2BGP0</accession>
<evidence type="ECO:0000259" key="5">
    <source>
        <dbReference type="Pfam" id="PF24568"/>
    </source>
</evidence>
<gene>
    <name evidence="6" type="primary">yerB</name>
    <name evidence="6" type="ORF">DDT42_00404</name>
</gene>
<feature type="coiled-coil region" evidence="2">
    <location>
        <begin position="44"/>
        <end position="106"/>
    </location>
</feature>
<keyword evidence="1" id="KW-0732">Signal</keyword>
<protein>
    <submittedName>
        <fullName evidence="6">Lipoprotein YerB</fullName>
    </submittedName>
</protein>
<evidence type="ECO:0000313" key="7">
    <source>
        <dbReference type="Proteomes" id="UP000811545"/>
    </source>
</evidence>
<dbReference type="InterPro" id="IPR023158">
    <property type="entry name" value="YerB-like_sf"/>
</dbReference>
<evidence type="ECO:0000259" key="3">
    <source>
        <dbReference type="Pfam" id="PF11258"/>
    </source>
</evidence>
<dbReference type="SUPFAM" id="SSF159774">
    <property type="entry name" value="YerB-like"/>
    <property type="match status" value="1"/>
</dbReference>
<evidence type="ECO:0000259" key="4">
    <source>
        <dbReference type="Pfam" id="PF17479"/>
    </source>
</evidence>
<evidence type="ECO:0000256" key="1">
    <source>
        <dbReference type="ARBA" id="ARBA00022729"/>
    </source>
</evidence>
<dbReference type="InterPro" id="IPR021416">
    <property type="entry name" value="DUF3048_N"/>
</dbReference>
<dbReference type="Gene3D" id="3.50.90.10">
    <property type="entry name" value="YerB-like"/>
    <property type="match status" value="1"/>
</dbReference>
<feature type="domain" description="DUF3048" evidence="3">
    <location>
        <begin position="220"/>
        <end position="343"/>
    </location>
</feature>
<dbReference type="Pfam" id="PF24568">
    <property type="entry name" value="CC_PcsB"/>
    <property type="match status" value="1"/>
</dbReference>
<organism evidence="6 7">
    <name type="scientific">Psychracetigena formicireducens</name>
    <dbReference type="NCBI Taxonomy" id="2986056"/>
    <lineage>
        <taxon>Bacteria</taxon>
        <taxon>Bacillati</taxon>
        <taxon>Candidatus Lithacetigenota</taxon>
        <taxon>Candidatus Psychracetigena</taxon>
    </lineage>
</organism>
<dbReference type="Proteomes" id="UP000811545">
    <property type="component" value="Unassembled WGS sequence"/>
</dbReference>
<sequence>MKIGIFIKPRSWITTILLLTLMVSLLNGFYGTTQASPVDPRRQVERTRAEIIELEKIIKALDESIKNREKRIKELNQEYQETGTQLQRLEAELIHSESRLKEKNQVFASRVRSAYIRGRTSYLELILMSENLGDVIVKIAYLTRILNHDVELINTVKNEQTLLRKRKTEVTSKRQRLLELRGQRDGEYQNLVNQHREKDRLLAAAKKRLAVELVRITPQAERKPVYGVVIDNHPSARPQHGLSRASLIYAYEVEGGITRYLALYSSFPRKVGPIRSARTHNIILAMENRVNFIYAGAGTDILIRIRDWKVNSTNAITFGSASFFRDASRRAPHNLYVNLETLGVEELSKEVIIRPAYISRRGDDLAEPIVVHGSRYSVRYEYLPNKGVYRRFVNGVLQRDATREEILARNIIVQQVSYGRDILGRPTPDLVGKGSIDFYSQGQHFSGTWVKDSNTSPTRFFYQDGREIERVYGQTWIHIVRIP</sequence>
<comment type="caution">
    <text evidence="6">The sequence shown here is derived from an EMBL/GenBank/DDBJ whole genome shotgun (WGS) entry which is preliminary data.</text>
</comment>
<keyword evidence="2" id="KW-0175">Coiled coil</keyword>